<reference evidence="2" key="1">
    <citation type="journal article" date="2019" name="Int. J. Syst. Evol. Microbiol.">
        <title>The Global Catalogue of Microorganisms (GCM) 10K type strain sequencing project: providing services to taxonomists for standard genome sequencing and annotation.</title>
        <authorList>
            <consortium name="The Broad Institute Genomics Platform"/>
            <consortium name="The Broad Institute Genome Sequencing Center for Infectious Disease"/>
            <person name="Wu L."/>
            <person name="Ma J."/>
        </authorList>
    </citation>
    <scope>NUCLEOTIDE SEQUENCE [LARGE SCALE GENOMIC DNA]</scope>
    <source>
        <strain evidence="2">JCM 4738</strain>
    </source>
</reference>
<accession>A0ABQ3EZ67</accession>
<dbReference type="EMBL" id="BMVP01000008">
    <property type="protein sequence ID" value="GHB68402.1"/>
    <property type="molecule type" value="Genomic_DNA"/>
</dbReference>
<evidence type="ECO:0000313" key="1">
    <source>
        <dbReference type="EMBL" id="GHB68402.1"/>
    </source>
</evidence>
<evidence type="ECO:0008006" key="3">
    <source>
        <dbReference type="Google" id="ProtNLM"/>
    </source>
</evidence>
<proteinExistence type="predicted"/>
<gene>
    <name evidence="1" type="ORF">GCM10010347_43190</name>
</gene>
<sequence>MDLLLERSRVLAERVADGRLGVVGLSYRLADGSAQLVAARGLEAEVPFAS</sequence>
<evidence type="ECO:0000313" key="2">
    <source>
        <dbReference type="Proteomes" id="UP000642673"/>
    </source>
</evidence>
<dbReference type="Proteomes" id="UP000642673">
    <property type="component" value="Unassembled WGS sequence"/>
</dbReference>
<protein>
    <recommendedName>
        <fullName evidence="3">Carbonic anhydrase</fullName>
    </recommendedName>
</protein>
<comment type="caution">
    <text evidence="1">The sequence shown here is derived from an EMBL/GenBank/DDBJ whole genome shotgun (WGS) entry which is preliminary data.</text>
</comment>
<name>A0ABQ3EZ67_9ACTN</name>
<keyword evidence="2" id="KW-1185">Reference proteome</keyword>
<organism evidence="1 2">
    <name type="scientific">Streptomyces cirratus</name>
    <dbReference type="NCBI Taxonomy" id="68187"/>
    <lineage>
        <taxon>Bacteria</taxon>
        <taxon>Bacillati</taxon>
        <taxon>Actinomycetota</taxon>
        <taxon>Actinomycetes</taxon>
        <taxon>Kitasatosporales</taxon>
        <taxon>Streptomycetaceae</taxon>
        <taxon>Streptomyces</taxon>
    </lineage>
</organism>